<dbReference type="AlphaFoldDB" id="A0A4R7SVH9"/>
<evidence type="ECO:0000256" key="1">
    <source>
        <dbReference type="SAM" id="Phobius"/>
    </source>
</evidence>
<dbReference type="Proteomes" id="UP000295151">
    <property type="component" value="Unassembled WGS sequence"/>
</dbReference>
<feature type="transmembrane region" description="Helical" evidence="1">
    <location>
        <begin position="102"/>
        <end position="123"/>
    </location>
</feature>
<feature type="domain" description="General stress protein 17M-like" evidence="2">
    <location>
        <begin position="26"/>
        <end position="91"/>
    </location>
</feature>
<accession>A0A4R7SVH9</accession>
<feature type="transmembrane region" description="Helical" evidence="1">
    <location>
        <begin position="77"/>
        <end position="96"/>
    </location>
</feature>
<evidence type="ECO:0000259" key="2">
    <source>
        <dbReference type="Pfam" id="PF11181"/>
    </source>
</evidence>
<keyword evidence="4" id="KW-1185">Reference proteome</keyword>
<keyword evidence="1" id="KW-0812">Transmembrane</keyword>
<reference evidence="3 4" key="1">
    <citation type="submission" date="2019-03" db="EMBL/GenBank/DDBJ databases">
        <title>Genomic Encyclopedia of Type Strains, Phase III (KMG-III): the genomes of soil and plant-associated and newly described type strains.</title>
        <authorList>
            <person name="Whitman W."/>
        </authorList>
    </citation>
    <scope>NUCLEOTIDE SEQUENCE [LARGE SCALE GENOMIC DNA]</scope>
    <source>
        <strain evidence="3 4">VKM Ac-2575</strain>
    </source>
</reference>
<gene>
    <name evidence="3" type="ORF">EV138_7277</name>
</gene>
<dbReference type="Pfam" id="PF11181">
    <property type="entry name" value="YflT"/>
    <property type="match status" value="1"/>
</dbReference>
<evidence type="ECO:0000313" key="3">
    <source>
        <dbReference type="EMBL" id="TDU82387.1"/>
    </source>
</evidence>
<keyword evidence="1" id="KW-1133">Transmembrane helix</keyword>
<dbReference type="InterPro" id="IPR025889">
    <property type="entry name" value="GSP17M-like_dom"/>
</dbReference>
<protein>
    <recommendedName>
        <fullName evidence="2">General stress protein 17M-like domain-containing protein</fullName>
    </recommendedName>
</protein>
<keyword evidence="1" id="KW-0472">Membrane</keyword>
<evidence type="ECO:0000313" key="4">
    <source>
        <dbReference type="Proteomes" id="UP000295151"/>
    </source>
</evidence>
<comment type="caution">
    <text evidence="3">The sequence shown here is derived from an EMBL/GenBank/DDBJ whole genome shotgun (WGS) entry which is preliminary data.</text>
</comment>
<sequence length="178" mass="18472">MEGPVRFALEGNVLRPGVEVLVHDTVIVSAASYREAQETVGILRSSGMGRDSLAIVGAELVLTERPRISTARLAAKNAGTGLAAGLLAAVFVTLVADTNLSGLAVLLWGAVYGVLVGGLIGLFRGLIHNRPDAVFTDLLPARYEVRATAADASVARALLDRQNTSTPESQDPGLSNAA</sequence>
<name>A0A4R7SVH9_9ACTN</name>
<proteinExistence type="predicted"/>
<dbReference type="EMBL" id="SOCE01000003">
    <property type="protein sequence ID" value="TDU82387.1"/>
    <property type="molecule type" value="Genomic_DNA"/>
</dbReference>
<organism evidence="3 4">
    <name type="scientific">Kribbella voronezhensis</name>
    <dbReference type="NCBI Taxonomy" id="2512212"/>
    <lineage>
        <taxon>Bacteria</taxon>
        <taxon>Bacillati</taxon>
        <taxon>Actinomycetota</taxon>
        <taxon>Actinomycetes</taxon>
        <taxon>Propionibacteriales</taxon>
        <taxon>Kribbellaceae</taxon>
        <taxon>Kribbella</taxon>
    </lineage>
</organism>